<protein>
    <submittedName>
        <fullName evidence="1">PglZ domain-containing protein</fullName>
    </submittedName>
</protein>
<dbReference type="OrthoDB" id="5522025at2"/>
<evidence type="ECO:0000313" key="1">
    <source>
        <dbReference type="EMBL" id="SEN18603.1"/>
    </source>
</evidence>
<accession>A0A1H8EGK7</accession>
<dbReference type="InterPro" id="IPR047992">
    <property type="entry name" value="BREX_PglZ"/>
</dbReference>
<gene>
    <name evidence="1" type="ORF">SAMN05444354_13315</name>
</gene>
<reference evidence="2" key="1">
    <citation type="submission" date="2016-10" db="EMBL/GenBank/DDBJ databases">
        <authorList>
            <person name="Varghese N."/>
            <person name="Submissions S."/>
        </authorList>
    </citation>
    <scope>NUCLEOTIDE SEQUENCE [LARGE SCALE GENOMIC DNA]</scope>
    <source>
        <strain evidence="2">DSM 17044</strain>
    </source>
</reference>
<dbReference type="RefSeq" id="WP_075011139.1">
    <property type="nucleotide sequence ID" value="NZ_FOAP01000033.1"/>
</dbReference>
<dbReference type="Proteomes" id="UP000182719">
    <property type="component" value="Unassembled WGS sequence"/>
</dbReference>
<dbReference type="EMBL" id="FOAP01000033">
    <property type="protein sequence ID" value="SEN18603.1"/>
    <property type="molecule type" value="Genomic_DNA"/>
</dbReference>
<name>A0A1H8EGK7_STIAU</name>
<organism evidence="1 2">
    <name type="scientific">Stigmatella aurantiaca</name>
    <dbReference type="NCBI Taxonomy" id="41"/>
    <lineage>
        <taxon>Bacteria</taxon>
        <taxon>Pseudomonadati</taxon>
        <taxon>Myxococcota</taxon>
        <taxon>Myxococcia</taxon>
        <taxon>Myxococcales</taxon>
        <taxon>Cystobacterineae</taxon>
        <taxon>Archangiaceae</taxon>
        <taxon>Stigmatella</taxon>
    </lineage>
</organism>
<dbReference type="NCBIfam" id="NF033446">
    <property type="entry name" value="BREX_PglZ_2"/>
    <property type="match status" value="1"/>
</dbReference>
<sequence>MKDALLRKIIELAGGLAERGYVLALDGEFLRDVPERLTFPRQSYSYTVTRPGSELALRRLIVRAGGEPFIALLDEKLAHRLPRDLVRRARGQRVHSVDVNDVLVLALGTPVVGADAETKELALRHLERLQEVMRGRTLPTVIDRRMLDELLLDACVGARIRSDKAGTLLATWLRELPRGEPALMSLLRRILPTLHGGEGRVLAWALEDSRRLKALVVNAALLAIEEEQLPPSIWGLLHGVESHPTVQLTPESFRATVRGLAQDALEALGEQATPYLAEAEALGRKALTPKVLEKSRLLPLGLDVHMRRLAEQAAKGEPIPGAELESLRTHRAVALKRGELEVLESLARLSRYVAEPLPVDGDLAARVRHYQESGAFADWAALKLRRALATTAEFQKEAQAVLAAYRARRDEENLAFARLLAEGYTRAIFAPGVVPLHRLWGQVASQARGEPLYVVVLDGCSYPVFLELLDELAQEPQEPLGLIAPGAVPLDRAHGVPALAPLPTVTSHARGALFLGEIPKDPLRTESLWREQEERVTDPARFRQNEALGARSRRLFLKGDLADGAQALLAALREPALEVVAAVFNAVDDQIGSANTGAAFRVHGRDIAGFIPSLKAALGAGRRVLLTADHGHTPYWTRELHVGPGASARWCELPAGAMPADGFIALDLEGLGGTPGRKAFAWKMGVHQGAPQVGFHGGCGLEEMVVPLAWLGRQGVAADEPAWWLGRTRPQPVEVARLESRPVPAPKPAAVAVPSRLQGDLFDARATVAAVAAGATALGVAENVLALLDAAERAALVVLAQNGSARGMDLAPRIGKPVGRVAGFMTQLHRKLHRVGVAFFKAETLPTGDVQYHHIPQAGAERP</sequence>
<proteinExistence type="predicted"/>
<evidence type="ECO:0000313" key="2">
    <source>
        <dbReference type="Proteomes" id="UP000182719"/>
    </source>
</evidence>
<keyword evidence="2" id="KW-1185">Reference proteome</keyword>
<dbReference type="AlphaFoldDB" id="A0A1H8EGK7"/>